<feature type="non-terminal residue" evidence="2">
    <location>
        <position position="324"/>
    </location>
</feature>
<dbReference type="Pfam" id="PF08363">
    <property type="entry name" value="GbpC"/>
    <property type="match status" value="1"/>
</dbReference>
<dbReference type="AlphaFoldDB" id="A0A6N9ITQ9"/>
<gene>
    <name evidence="2" type="ORF">FYL25_10580</name>
</gene>
<dbReference type="Gene3D" id="2.60.530.10">
    <property type="entry name" value="Major cell-surface adhesin PAc"/>
    <property type="match status" value="1"/>
</dbReference>
<evidence type="ECO:0000313" key="3">
    <source>
        <dbReference type="Proteomes" id="UP000471678"/>
    </source>
</evidence>
<name>A0A6N9ITQ9_9LACO</name>
<proteinExistence type="predicted"/>
<evidence type="ECO:0000313" key="2">
    <source>
        <dbReference type="EMBL" id="MYY65823.1"/>
    </source>
</evidence>
<protein>
    <recommendedName>
        <fullName evidence="1">Glucan-binding protein C/Surface antigen I/II V-domain domain-containing protein</fullName>
    </recommendedName>
</protein>
<feature type="domain" description="Glucan-binding protein C/Surface antigen I/II V-domain" evidence="1">
    <location>
        <begin position="66"/>
        <end position="297"/>
    </location>
</feature>
<organism evidence="2 3">
    <name type="scientific">Ligilactobacillus salivarius</name>
    <dbReference type="NCBI Taxonomy" id="1624"/>
    <lineage>
        <taxon>Bacteria</taxon>
        <taxon>Bacillati</taxon>
        <taxon>Bacillota</taxon>
        <taxon>Bacilli</taxon>
        <taxon>Lactobacillales</taxon>
        <taxon>Lactobacillaceae</taxon>
        <taxon>Ligilactobacillus</taxon>
    </lineage>
</organism>
<comment type="caution">
    <text evidence="2">The sequence shown here is derived from an EMBL/GenBank/DDBJ whole genome shotgun (WGS) entry which is preliminary data.</text>
</comment>
<accession>A0A6N9ITQ9</accession>
<dbReference type="EMBL" id="VSUB01000028">
    <property type="protein sequence ID" value="MYY65823.1"/>
    <property type="molecule type" value="Genomic_DNA"/>
</dbReference>
<evidence type="ECO:0000259" key="1">
    <source>
        <dbReference type="Pfam" id="PF08363"/>
    </source>
</evidence>
<reference evidence="2 3" key="1">
    <citation type="journal article" date="2020" name="Food Funct.">
        <title>Screening of Lactobacillus salivarius strains from the feces of Chinese populations and the evaluation of their effects against intestinal inflammation in mice.</title>
        <authorList>
            <person name="Zhai Q."/>
            <person name="Shen X."/>
            <person name="Cen S."/>
            <person name="Zhang C."/>
            <person name="Tian F."/>
            <person name="Zhao J."/>
            <person name="Zhang H."/>
            <person name="Xue Y."/>
            <person name="Chen W."/>
        </authorList>
    </citation>
    <scope>NUCLEOTIDE SEQUENCE [LARGE SCALE GENOMIC DNA]</scope>
    <source>
        <strain evidence="2 3">FYNDL5_1.scaf</strain>
    </source>
</reference>
<dbReference type="Proteomes" id="UP000471678">
    <property type="component" value="Unassembled WGS sequence"/>
</dbReference>
<dbReference type="InterPro" id="IPR036234">
    <property type="entry name" value="SA_I/II_PAC_V_sf"/>
</dbReference>
<sequence>MQQYKKDLDSYNQKLSQAGKNVVDSRSVIQKLTIQSEPNAKVSITNARNVTITPYNDFSFNGVDKMGNGYIFKIINNAPASFDATWTGLSHLTYNGKRITKVIMHFKGDSYSNQNSQWGGGITNNIYYGFHQYQGSSTIHFEWFYEDGSKVNFENGTAYLAVASLNTYFQKTRWGYERTTVISGGKALALYGSSVSLHNENELYSDKANTLDTTGRDIAAGGYDSKPWQPWVDSMFSNQKDITNPNIPDKWDTADSPYRYYGAGLIALNGSDLTIKVDIKRDDAPKEVTHLWDNQWFNIGTVIPETPGSVTPPEIHYNHTNVAL</sequence>
<dbReference type="SUPFAM" id="SSF74914">
    <property type="entry name" value="V-region of surface antigen I/II (SA I/II, PAC)"/>
    <property type="match status" value="1"/>
</dbReference>
<dbReference type="InterPro" id="IPR013574">
    <property type="entry name" value="Glucan-bd_C/Surface_Ag-I/II_V"/>
</dbReference>